<feature type="domain" description="FAD/NAD(P)-binding" evidence="4">
    <location>
        <begin position="61"/>
        <end position="340"/>
    </location>
</feature>
<organism evidence="5 6">
    <name type="scientific">Chryseobacterium polytrichastri</name>
    <dbReference type="NCBI Taxonomy" id="1302687"/>
    <lineage>
        <taxon>Bacteria</taxon>
        <taxon>Pseudomonadati</taxon>
        <taxon>Bacteroidota</taxon>
        <taxon>Flavobacteriia</taxon>
        <taxon>Flavobacteriales</taxon>
        <taxon>Weeksellaceae</taxon>
        <taxon>Chryseobacterium group</taxon>
        <taxon>Chryseobacterium</taxon>
    </lineage>
</organism>
<dbReference type="STRING" id="1302687.SAMN05444267_100658"/>
<accession>A0A1M6U6A3</accession>
<keyword evidence="2" id="KW-0560">Oxidoreductase</keyword>
<dbReference type="InterPro" id="IPR023753">
    <property type="entry name" value="FAD/NAD-binding_dom"/>
</dbReference>
<evidence type="ECO:0000256" key="1">
    <source>
        <dbReference type="ARBA" id="ARBA00022630"/>
    </source>
</evidence>
<keyword evidence="1" id="KW-0285">Flavoprotein</keyword>
<evidence type="ECO:0000259" key="4">
    <source>
        <dbReference type="Pfam" id="PF07992"/>
    </source>
</evidence>
<evidence type="ECO:0000313" key="5">
    <source>
        <dbReference type="EMBL" id="SHK64699.1"/>
    </source>
</evidence>
<gene>
    <name evidence="5" type="ORF">SAMN05444267_100658</name>
</gene>
<evidence type="ECO:0000313" key="6">
    <source>
        <dbReference type="Proteomes" id="UP000184364"/>
    </source>
</evidence>
<reference evidence="6" key="1">
    <citation type="submission" date="2016-11" db="EMBL/GenBank/DDBJ databases">
        <authorList>
            <person name="Varghese N."/>
            <person name="Submissions S."/>
        </authorList>
    </citation>
    <scope>NUCLEOTIDE SEQUENCE [LARGE SCALE GENOMIC DNA]</scope>
    <source>
        <strain evidence="6">DSM 26899</strain>
    </source>
</reference>
<dbReference type="Gene3D" id="3.50.50.60">
    <property type="entry name" value="FAD/NAD(P)-binding domain"/>
    <property type="match status" value="2"/>
</dbReference>
<sequence length="356" mass="39767">MRFSRINKNLFYICNKQQATSNKQQATSNKQQATSNKQQATSNKQQATSNKQQATSNMKNFDVIIIGGSYSGLSAGMALGRSLRNVLIIDSGKPCNRQTPHSHNFLTQDGKTPKEISIIAREQVEKYNTVKFHDGVVVKTAKLDLGFEVETEKGEKFKAKKLIIATGIKDIQPNIPGFAESWGISVLHCPYCHGYEVKNEITGILANGDIAFEFSKMILNWTKNLTLFTNGESSLSEEQTQKLKKKSINVNENEIEEIIHENGQIQKLLFKNGQEFSLKALYAKIPFKQNINVLEDLGCEMTEQGFIKVDPFQKTNIYGIYACGDNVTMMRSVATAIAQGNFAGAMVNKELVDEQF</sequence>
<protein>
    <submittedName>
        <fullName evidence="5">Thioredoxin reductase</fullName>
    </submittedName>
</protein>
<dbReference type="Pfam" id="PF07992">
    <property type="entry name" value="Pyr_redox_2"/>
    <property type="match status" value="1"/>
</dbReference>
<keyword evidence="6" id="KW-1185">Reference proteome</keyword>
<evidence type="ECO:0000256" key="2">
    <source>
        <dbReference type="ARBA" id="ARBA00023002"/>
    </source>
</evidence>
<dbReference type="PRINTS" id="PR00368">
    <property type="entry name" value="FADPNR"/>
</dbReference>
<dbReference type="SUPFAM" id="SSF51905">
    <property type="entry name" value="FAD/NAD(P)-binding domain"/>
    <property type="match status" value="2"/>
</dbReference>
<dbReference type="InterPro" id="IPR050097">
    <property type="entry name" value="Ferredoxin-NADP_redctase_2"/>
</dbReference>
<dbReference type="InterPro" id="IPR036188">
    <property type="entry name" value="FAD/NAD-bd_sf"/>
</dbReference>
<dbReference type="EMBL" id="FRAV01000006">
    <property type="protein sequence ID" value="SHK64699.1"/>
    <property type="molecule type" value="Genomic_DNA"/>
</dbReference>
<dbReference type="PANTHER" id="PTHR48105">
    <property type="entry name" value="THIOREDOXIN REDUCTASE 1-RELATED-RELATED"/>
    <property type="match status" value="1"/>
</dbReference>
<dbReference type="Proteomes" id="UP000184364">
    <property type="component" value="Unassembled WGS sequence"/>
</dbReference>
<dbReference type="PRINTS" id="PR00469">
    <property type="entry name" value="PNDRDTASEII"/>
</dbReference>
<proteinExistence type="predicted"/>
<name>A0A1M6U6A3_9FLAO</name>
<feature type="region of interest" description="Disordered" evidence="3">
    <location>
        <begin position="21"/>
        <end position="54"/>
    </location>
</feature>
<dbReference type="GO" id="GO:0016491">
    <property type="term" value="F:oxidoreductase activity"/>
    <property type="evidence" value="ECO:0007669"/>
    <property type="project" value="UniProtKB-KW"/>
</dbReference>
<dbReference type="AlphaFoldDB" id="A0A1M6U6A3"/>
<evidence type="ECO:0000256" key="3">
    <source>
        <dbReference type="SAM" id="MobiDB-lite"/>
    </source>
</evidence>